<dbReference type="WBParaSite" id="ACRNAN_scaffold19785.g16414.t1">
    <property type="protein sequence ID" value="ACRNAN_scaffold19785.g16414.t1"/>
    <property type="gene ID" value="ACRNAN_scaffold19785.g16414"/>
</dbReference>
<evidence type="ECO:0000313" key="1">
    <source>
        <dbReference type="Proteomes" id="UP000887540"/>
    </source>
</evidence>
<keyword evidence="1" id="KW-1185">Reference proteome</keyword>
<accession>A0A914D8U1</accession>
<dbReference type="Proteomes" id="UP000887540">
    <property type="component" value="Unplaced"/>
</dbReference>
<evidence type="ECO:0000313" key="2">
    <source>
        <dbReference type="WBParaSite" id="ACRNAN_scaffold19785.g16414.t1"/>
    </source>
</evidence>
<organism evidence="1 2">
    <name type="scientific">Acrobeloides nanus</name>
    <dbReference type="NCBI Taxonomy" id="290746"/>
    <lineage>
        <taxon>Eukaryota</taxon>
        <taxon>Metazoa</taxon>
        <taxon>Ecdysozoa</taxon>
        <taxon>Nematoda</taxon>
        <taxon>Chromadorea</taxon>
        <taxon>Rhabditida</taxon>
        <taxon>Tylenchina</taxon>
        <taxon>Cephalobomorpha</taxon>
        <taxon>Cephaloboidea</taxon>
        <taxon>Cephalobidae</taxon>
        <taxon>Acrobeloides</taxon>
    </lineage>
</organism>
<name>A0A914D8U1_9BILA</name>
<proteinExistence type="predicted"/>
<protein>
    <submittedName>
        <fullName evidence="2">Uncharacterized protein</fullName>
    </submittedName>
</protein>
<sequence>MLFLEDIRSFSTPSERANNLQPEKAMQIRCVEEEITTSVDYQTGKSPMNLTFDNLPTTSQSQTHVKQVIKPGVLNKRKRSSETDKLETAILQSLQPQGESALLGDAVMDTHSRLKKLGLNRQALRLKRNIQILLDSAEDQILGEEESNKNDEFDALKSMSQNPLFDFYSLE</sequence>
<dbReference type="AlphaFoldDB" id="A0A914D8U1"/>
<reference evidence="2" key="1">
    <citation type="submission" date="2022-11" db="UniProtKB">
        <authorList>
            <consortium name="WormBaseParasite"/>
        </authorList>
    </citation>
    <scope>IDENTIFICATION</scope>
</reference>